<dbReference type="Proteomes" id="UP000837857">
    <property type="component" value="Chromosome 10"/>
</dbReference>
<organism evidence="2 3">
    <name type="scientific">Iphiclides podalirius</name>
    <name type="common">scarce swallowtail</name>
    <dbReference type="NCBI Taxonomy" id="110791"/>
    <lineage>
        <taxon>Eukaryota</taxon>
        <taxon>Metazoa</taxon>
        <taxon>Ecdysozoa</taxon>
        <taxon>Arthropoda</taxon>
        <taxon>Hexapoda</taxon>
        <taxon>Insecta</taxon>
        <taxon>Pterygota</taxon>
        <taxon>Neoptera</taxon>
        <taxon>Endopterygota</taxon>
        <taxon>Lepidoptera</taxon>
        <taxon>Glossata</taxon>
        <taxon>Ditrysia</taxon>
        <taxon>Papilionoidea</taxon>
        <taxon>Papilionidae</taxon>
        <taxon>Papilioninae</taxon>
        <taxon>Iphiclides</taxon>
    </lineage>
</organism>
<keyword evidence="3" id="KW-1185">Reference proteome</keyword>
<proteinExistence type="predicted"/>
<name>A0ABN8HM58_9NEOP</name>
<accession>A0ABN8HM58</accession>
<feature type="compositionally biased region" description="Low complexity" evidence="1">
    <location>
        <begin position="28"/>
        <end position="37"/>
    </location>
</feature>
<protein>
    <submittedName>
        <fullName evidence="2">Uncharacterized protein</fullName>
    </submittedName>
</protein>
<sequence>MTGRSKSGRPRRVRYEGLFSVHDELRGPSRSSRPLGRVSGGARPGKRRGNRLRGLVWRAKQTRAVEGKLIFCMPRIALETGSMVAPSWSINCETESNG</sequence>
<evidence type="ECO:0000313" key="2">
    <source>
        <dbReference type="EMBL" id="CAH2036922.1"/>
    </source>
</evidence>
<gene>
    <name evidence="2" type="ORF">IPOD504_LOCUS936</name>
</gene>
<reference evidence="2" key="1">
    <citation type="submission" date="2022-03" db="EMBL/GenBank/DDBJ databases">
        <authorList>
            <person name="Martin H S."/>
        </authorList>
    </citation>
    <scope>NUCLEOTIDE SEQUENCE</scope>
</reference>
<feature type="region of interest" description="Disordered" evidence="1">
    <location>
        <begin position="26"/>
        <end position="49"/>
    </location>
</feature>
<evidence type="ECO:0000256" key="1">
    <source>
        <dbReference type="SAM" id="MobiDB-lite"/>
    </source>
</evidence>
<feature type="non-terminal residue" evidence="2">
    <location>
        <position position="98"/>
    </location>
</feature>
<dbReference type="EMBL" id="OW152822">
    <property type="protein sequence ID" value="CAH2036922.1"/>
    <property type="molecule type" value="Genomic_DNA"/>
</dbReference>
<evidence type="ECO:0000313" key="3">
    <source>
        <dbReference type="Proteomes" id="UP000837857"/>
    </source>
</evidence>